<dbReference type="AlphaFoldDB" id="A0A8M1HGQ8"/>
<dbReference type="RefSeq" id="XP_040927655.1">
    <property type="nucleotide sequence ID" value="XM_041071721.2"/>
</dbReference>
<dbReference type="RefSeq" id="XP_040927659.1">
    <property type="nucleotide sequence ID" value="XM_041071725.2"/>
</dbReference>
<evidence type="ECO:0000313" key="8">
    <source>
        <dbReference type="RefSeq" id="XP_040927657.1"/>
    </source>
</evidence>
<keyword evidence="4 5" id="KW-0472">Membrane</keyword>
<feature type="transmembrane region" description="Helical" evidence="5">
    <location>
        <begin position="21"/>
        <end position="45"/>
    </location>
</feature>
<keyword evidence="6" id="KW-1185">Reference proteome</keyword>
<dbReference type="CTD" id="565558"/>
<evidence type="ECO:0000256" key="1">
    <source>
        <dbReference type="ARBA" id="ARBA00004141"/>
    </source>
</evidence>
<evidence type="ECO:0000313" key="7">
    <source>
        <dbReference type="RefSeq" id="XP_040927655.1"/>
    </source>
</evidence>
<dbReference type="GeneID" id="114858192"/>
<evidence type="ECO:0000313" key="10">
    <source>
        <dbReference type="RefSeq" id="XP_055366102.1"/>
    </source>
</evidence>
<dbReference type="PANTHER" id="PTHR12489">
    <property type="entry name" value="LIPOMA HMGIC FUSION PARTNER-LIKE PROTEIN"/>
    <property type="match status" value="1"/>
</dbReference>
<keyword evidence="3 5" id="KW-1133">Transmembrane helix</keyword>
<dbReference type="RefSeq" id="XP_055366102.1">
    <property type="nucleotide sequence ID" value="XM_055510127.1"/>
</dbReference>
<dbReference type="Pfam" id="PF10242">
    <property type="entry name" value="L_HMGIC_fpl"/>
    <property type="match status" value="2"/>
</dbReference>
<dbReference type="InterPro" id="IPR019372">
    <property type="entry name" value="LHFPL"/>
</dbReference>
<dbReference type="Proteomes" id="UP000515150">
    <property type="component" value="Chromosome 7"/>
</dbReference>
<reference evidence="7 8" key="1">
    <citation type="submission" date="2025-04" db="UniProtKB">
        <authorList>
            <consortium name="RefSeq"/>
        </authorList>
    </citation>
    <scope>IDENTIFICATION</scope>
</reference>
<evidence type="ECO:0000313" key="9">
    <source>
        <dbReference type="RefSeq" id="XP_040927659.1"/>
    </source>
</evidence>
<dbReference type="OrthoDB" id="5873721at2759"/>
<gene>
    <name evidence="7 8 9 10" type="primary">lhfpl4b</name>
</gene>
<dbReference type="GO" id="GO:0007605">
    <property type="term" value="P:sensory perception of sound"/>
    <property type="evidence" value="ECO:0007669"/>
    <property type="project" value="TreeGrafter"/>
</dbReference>
<evidence type="ECO:0000256" key="3">
    <source>
        <dbReference type="ARBA" id="ARBA00022989"/>
    </source>
</evidence>
<dbReference type="RefSeq" id="XP_040927657.1">
    <property type="nucleotide sequence ID" value="XM_041071723.2"/>
</dbReference>
<accession>A0A8M1HGQ8</accession>
<evidence type="ECO:0000256" key="4">
    <source>
        <dbReference type="ARBA" id="ARBA00023136"/>
    </source>
</evidence>
<feature type="transmembrane region" description="Helical" evidence="5">
    <location>
        <begin position="208"/>
        <end position="231"/>
    </location>
</feature>
<keyword evidence="2 5" id="KW-0812">Transmembrane</keyword>
<evidence type="ECO:0000256" key="5">
    <source>
        <dbReference type="SAM" id="Phobius"/>
    </source>
</evidence>
<organism evidence="6 9">
    <name type="scientific">Betta splendens</name>
    <name type="common">Siamese fighting fish</name>
    <dbReference type="NCBI Taxonomy" id="158456"/>
    <lineage>
        <taxon>Eukaryota</taxon>
        <taxon>Metazoa</taxon>
        <taxon>Chordata</taxon>
        <taxon>Craniata</taxon>
        <taxon>Vertebrata</taxon>
        <taxon>Euteleostomi</taxon>
        <taxon>Actinopterygii</taxon>
        <taxon>Neopterygii</taxon>
        <taxon>Teleostei</taxon>
        <taxon>Neoteleostei</taxon>
        <taxon>Acanthomorphata</taxon>
        <taxon>Anabantaria</taxon>
        <taxon>Anabantiformes</taxon>
        <taxon>Anabantoidei</taxon>
        <taxon>Osphronemidae</taxon>
        <taxon>Betta</taxon>
    </lineage>
</organism>
<sequence>MSASPPLADLSRLYQTEFIRSARAVGVLWAICTLCLAIIQVVVLVQPSWIGTADLKTQGAGPAQHVSGTLGLFEVRVDTGVTMSPSINFNPSLCSGVYGPGLAGPRLSWGSVQSVSSPILPVSGSVGRTVPVGRVDQRPLSLSLQVLQCCNCVQDLWLAATHCRFLSGVGLSAVSRFVGESRDESSVWRLGEMQQVASFSPGNCSVHWAYILAILGILDAVILATLAFVLANRQDALLPPDAKEVTTGLLISA</sequence>
<name>A0A8M1HGQ8_BETSP</name>
<evidence type="ECO:0000313" key="6">
    <source>
        <dbReference type="Proteomes" id="UP000515150"/>
    </source>
</evidence>
<dbReference type="GO" id="GO:0005886">
    <property type="term" value="C:plasma membrane"/>
    <property type="evidence" value="ECO:0007669"/>
    <property type="project" value="TreeGrafter"/>
</dbReference>
<protein>
    <submittedName>
        <fullName evidence="7 8">LHFPL tetraspan subfamily member 5 protein isoform X1</fullName>
    </submittedName>
</protein>
<dbReference type="PANTHER" id="PTHR12489:SF17">
    <property type="entry name" value="LHFPL TETRASPAN SUBFAMILY MEMBER 4B"/>
    <property type="match status" value="1"/>
</dbReference>
<proteinExistence type="predicted"/>
<evidence type="ECO:0000256" key="2">
    <source>
        <dbReference type="ARBA" id="ARBA00022692"/>
    </source>
</evidence>
<comment type="subcellular location">
    <subcellularLocation>
        <location evidence="1">Membrane</location>
        <topology evidence="1">Multi-pass membrane protein</topology>
    </subcellularLocation>
</comment>